<gene>
    <name evidence="1" type="ORF">J1N35_013007</name>
</gene>
<sequence>ACRQPATVLNTRRQHSPLIFLLFAFRCRNLHCTNQRWCSSSSLEGNSDS</sequence>
<evidence type="ECO:0000313" key="2">
    <source>
        <dbReference type="Proteomes" id="UP000828251"/>
    </source>
</evidence>
<accession>A0A9D3VT52</accession>
<dbReference type="OrthoDB" id="1015627at2759"/>
<keyword evidence="2" id="KW-1185">Reference proteome</keyword>
<comment type="caution">
    <text evidence="1">The sequence shown here is derived from an EMBL/GenBank/DDBJ whole genome shotgun (WGS) entry which is preliminary data.</text>
</comment>
<evidence type="ECO:0000313" key="1">
    <source>
        <dbReference type="EMBL" id="KAH1096086.1"/>
    </source>
</evidence>
<dbReference type="Proteomes" id="UP000828251">
    <property type="component" value="Unassembled WGS sequence"/>
</dbReference>
<proteinExistence type="predicted"/>
<reference evidence="1 2" key="1">
    <citation type="journal article" date="2021" name="Plant Biotechnol. J.">
        <title>Multi-omics assisted identification of the key and species-specific regulatory components of drought-tolerant mechanisms in Gossypium stocksii.</title>
        <authorList>
            <person name="Yu D."/>
            <person name="Ke L."/>
            <person name="Zhang D."/>
            <person name="Wu Y."/>
            <person name="Sun Y."/>
            <person name="Mei J."/>
            <person name="Sun J."/>
            <person name="Sun Y."/>
        </authorList>
    </citation>
    <scope>NUCLEOTIDE SEQUENCE [LARGE SCALE GENOMIC DNA]</scope>
    <source>
        <strain evidence="2">cv. E1</strain>
        <tissue evidence="1">Leaf</tissue>
    </source>
</reference>
<organism evidence="1 2">
    <name type="scientific">Gossypium stocksii</name>
    <dbReference type="NCBI Taxonomy" id="47602"/>
    <lineage>
        <taxon>Eukaryota</taxon>
        <taxon>Viridiplantae</taxon>
        <taxon>Streptophyta</taxon>
        <taxon>Embryophyta</taxon>
        <taxon>Tracheophyta</taxon>
        <taxon>Spermatophyta</taxon>
        <taxon>Magnoliopsida</taxon>
        <taxon>eudicotyledons</taxon>
        <taxon>Gunneridae</taxon>
        <taxon>Pentapetalae</taxon>
        <taxon>rosids</taxon>
        <taxon>malvids</taxon>
        <taxon>Malvales</taxon>
        <taxon>Malvaceae</taxon>
        <taxon>Malvoideae</taxon>
        <taxon>Gossypium</taxon>
    </lineage>
</organism>
<protein>
    <submittedName>
        <fullName evidence="1">Uncharacterized protein</fullName>
    </submittedName>
</protein>
<feature type="non-terminal residue" evidence="1">
    <location>
        <position position="1"/>
    </location>
</feature>
<dbReference type="AlphaFoldDB" id="A0A9D3VT52"/>
<dbReference type="EMBL" id="JAIQCV010000005">
    <property type="protein sequence ID" value="KAH1096086.1"/>
    <property type="molecule type" value="Genomic_DNA"/>
</dbReference>
<name>A0A9D3VT52_9ROSI</name>